<dbReference type="SUPFAM" id="SSF55785">
    <property type="entry name" value="PYP-like sensor domain (PAS domain)"/>
    <property type="match status" value="2"/>
</dbReference>
<feature type="domain" description="PAC" evidence="10">
    <location>
        <begin position="188"/>
        <end position="240"/>
    </location>
</feature>
<feature type="domain" description="PAC" evidence="10">
    <location>
        <begin position="314"/>
        <end position="366"/>
    </location>
</feature>
<dbReference type="PANTHER" id="PTHR43304:SF1">
    <property type="entry name" value="PAC DOMAIN-CONTAINING PROTEIN"/>
    <property type="match status" value="1"/>
</dbReference>
<evidence type="ECO:0000256" key="7">
    <source>
        <dbReference type="SAM" id="Coils"/>
    </source>
</evidence>
<sequence>MNKPAIILIDREITLSDHLKRELSRALENEFEIKTAVGGMNAVDLAKDLRMGDREVAAIISNPKALEGLTRIVNYAIATFQDITPRKQGEKLLARYNRTLAKEVSEQTEALQDSEQRFKNAFETAPIGMYLVSLKGQLMQVNPSVCRILGYSESELLARTFQEITHPEDVEIDLRYVRQLLRGKRPRYHVEKRYVHKNGQIVWALLSVSLVRDVQQQPSYFICQIQDITARKETEEALRASERRYATLTKMSPAGIFRTDPQGNYSFVNDRWCQMTGLTPQLAMGMGWASALHPEDRDRVATDWCRAAQLNLPFSCEYRFMSPDGVVVWVVGQAVAEKDSKGNIISYIGTVTDVSALKQVETALQEKNEALNQTLQELKRTQNELIQSEKMVALGQLIAGVAHEINTPLAAIRSSIEHISDFFDQKLDKTSSFYRHLSSPRQQDFLNLLDRSAQGSATISHREKRQYKRRLIRKLEGDAIANADILADYLIDMGIYEPSDALAPLFQDPNGLSIVKTAYQLTSVKSSAQTITTATDRAAKVVFALKTYAHYDHSERKIPTDILKGIETVLTLYQNQFKGGVKILRRYAPNLPMIWGYPDELNQVWTNLIHNALQAMNNQGRLIFEVVLRNCGICVSVIDSGGGIPQEIQPRIFQPFFTTKPPGEGSGLGLDIAKKIIEKHQGTIGFESEPGKTAFRVCLPLNRPEE</sequence>
<evidence type="ECO:0000256" key="6">
    <source>
        <dbReference type="ARBA" id="ARBA00023012"/>
    </source>
</evidence>
<dbReference type="InterPro" id="IPR001610">
    <property type="entry name" value="PAC"/>
</dbReference>
<organism evidence="11 12">
    <name type="scientific">Lusitaniella coriacea LEGE 07157</name>
    <dbReference type="NCBI Taxonomy" id="945747"/>
    <lineage>
        <taxon>Bacteria</taxon>
        <taxon>Bacillati</taxon>
        <taxon>Cyanobacteriota</taxon>
        <taxon>Cyanophyceae</taxon>
        <taxon>Spirulinales</taxon>
        <taxon>Lusitaniellaceae</taxon>
        <taxon>Lusitaniella</taxon>
    </lineage>
</organism>
<keyword evidence="12" id="KW-1185">Reference proteome</keyword>
<dbReference type="InterPro" id="IPR005467">
    <property type="entry name" value="His_kinase_dom"/>
</dbReference>
<name>A0A8J7AMN1_9CYAN</name>
<dbReference type="InterPro" id="IPR036890">
    <property type="entry name" value="HATPase_C_sf"/>
</dbReference>
<dbReference type="Pfam" id="PF00512">
    <property type="entry name" value="HisKA"/>
    <property type="match status" value="1"/>
</dbReference>
<keyword evidence="5" id="KW-0418">Kinase</keyword>
<dbReference type="InterPro" id="IPR000700">
    <property type="entry name" value="PAS-assoc_C"/>
</dbReference>
<dbReference type="PRINTS" id="PR00344">
    <property type="entry name" value="BCTRLSENSOR"/>
</dbReference>
<dbReference type="InterPro" id="IPR004358">
    <property type="entry name" value="Sig_transdc_His_kin-like_C"/>
</dbReference>
<dbReference type="InterPro" id="IPR003594">
    <property type="entry name" value="HATPase_dom"/>
</dbReference>
<proteinExistence type="predicted"/>
<feature type="domain" description="Histidine kinase" evidence="8">
    <location>
        <begin position="400"/>
        <end position="703"/>
    </location>
</feature>
<dbReference type="Gene3D" id="1.10.287.130">
    <property type="match status" value="1"/>
</dbReference>
<dbReference type="CDD" id="cd00130">
    <property type="entry name" value="PAS"/>
    <property type="match status" value="2"/>
</dbReference>
<dbReference type="SMART" id="SM00091">
    <property type="entry name" value="PAS"/>
    <property type="match status" value="2"/>
</dbReference>
<feature type="coiled-coil region" evidence="7">
    <location>
        <begin position="354"/>
        <end position="391"/>
    </location>
</feature>
<dbReference type="SUPFAM" id="SSF47384">
    <property type="entry name" value="Homodimeric domain of signal transducing histidine kinase"/>
    <property type="match status" value="1"/>
</dbReference>
<dbReference type="Pfam" id="PF08447">
    <property type="entry name" value="PAS_3"/>
    <property type="match status" value="2"/>
</dbReference>
<dbReference type="FunFam" id="3.30.450.20:FF:000099">
    <property type="entry name" value="Sensory box sensor histidine kinase"/>
    <property type="match status" value="1"/>
</dbReference>
<keyword evidence="6" id="KW-0902">Two-component regulatory system</keyword>
<evidence type="ECO:0000256" key="5">
    <source>
        <dbReference type="ARBA" id="ARBA00022777"/>
    </source>
</evidence>
<dbReference type="InterPro" id="IPR035965">
    <property type="entry name" value="PAS-like_dom_sf"/>
</dbReference>
<keyword evidence="7" id="KW-0175">Coiled coil</keyword>
<dbReference type="PROSITE" id="PS50112">
    <property type="entry name" value="PAS"/>
    <property type="match status" value="2"/>
</dbReference>
<comment type="caution">
    <text evidence="11">The sequence shown here is derived from an EMBL/GenBank/DDBJ whole genome shotgun (WGS) entry which is preliminary data.</text>
</comment>
<evidence type="ECO:0000256" key="1">
    <source>
        <dbReference type="ARBA" id="ARBA00000085"/>
    </source>
</evidence>
<dbReference type="InterPro" id="IPR003661">
    <property type="entry name" value="HisK_dim/P_dom"/>
</dbReference>
<evidence type="ECO:0000256" key="2">
    <source>
        <dbReference type="ARBA" id="ARBA00012438"/>
    </source>
</evidence>
<dbReference type="SMART" id="SM00387">
    <property type="entry name" value="HATPase_c"/>
    <property type="match status" value="1"/>
</dbReference>
<protein>
    <recommendedName>
        <fullName evidence="2">histidine kinase</fullName>
        <ecNumber evidence="2">2.7.13.3</ecNumber>
    </recommendedName>
</protein>
<dbReference type="SMART" id="SM00086">
    <property type="entry name" value="PAC"/>
    <property type="match status" value="2"/>
</dbReference>
<feature type="domain" description="PAS" evidence="9">
    <location>
        <begin position="241"/>
        <end position="300"/>
    </location>
</feature>
<evidence type="ECO:0000256" key="4">
    <source>
        <dbReference type="ARBA" id="ARBA00022679"/>
    </source>
</evidence>
<evidence type="ECO:0000259" key="8">
    <source>
        <dbReference type="PROSITE" id="PS50109"/>
    </source>
</evidence>
<dbReference type="InterPro" id="IPR000014">
    <property type="entry name" value="PAS"/>
</dbReference>
<evidence type="ECO:0000259" key="10">
    <source>
        <dbReference type="PROSITE" id="PS50113"/>
    </source>
</evidence>
<keyword evidence="3" id="KW-0597">Phosphoprotein</keyword>
<dbReference type="InterPro" id="IPR052162">
    <property type="entry name" value="Sensor_kinase/Photoreceptor"/>
</dbReference>
<evidence type="ECO:0000259" key="9">
    <source>
        <dbReference type="PROSITE" id="PS50112"/>
    </source>
</evidence>
<evidence type="ECO:0000256" key="3">
    <source>
        <dbReference type="ARBA" id="ARBA00022553"/>
    </source>
</evidence>
<evidence type="ECO:0000313" key="12">
    <source>
        <dbReference type="Proteomes" id="UP000654482"/>
    </source>
</evidence>
<comment type="catalytic activity">
    <reaction evidence="1">
        <text>ATP + protein L-histidine = ADP + protein N-phospho-L-histidine.</text>
        <dbReference type="EC" id="2.7.13.3"/>
    </reaction>
</comment>
<dbReference type="AlphaFoldDB" id="A0A8J7AMN1"/>
<reference evidence="11" key="1">
    <citation type="submission" date="2020-10" db="EMBL/GenBank/DDBJ databases">
        <authorList>
            <person name="Castelo-Branco R."/>
            <person name="Eusebio N."/>
            <person name="Adriana R."/>
            <person name="Vieira A."/>
            <person name="Brugerolle De Fraissinette N."/>
            <person name="Rezende De Castro R."/>
            <person name="Schneider M.P."/>
            <person name="Vasconcelos V."/>
            <person name="Leao P.N."/>
        </authorList>
    </citation>
    <scope>NUCLEOTIDE SEQUENCE</scope>
    <source>
        <strain evidence="11">LEGE 07157</strain>
    </source>
</reference>
<dbReference type="PANTHER" id="PTHR43304">
    <property type="entry name" value="PHYTOCHROME-LIKE PROTEIN CPH1"/>
    <property type="match status" value="1"/>
</dbReference>
<dbReference type="GO" id="GO:0000155">
    <property type="term" value="F:phosphorelay sensor kinase activity"/>
    <property type="evidence" value="ECO:0007669"/>
    <property type="project" value="InterPro"/>
</dbReference>
<dbReference type="PROSITE" id="PS50109">
    <property type="entry name" value="HIS_KIN"/>
    <property type="match status" value="1"/>
</dbReference>
<dbReference type="EC" id="2.7.13.3" evidence="2"/>
<feature type="domain" description="PAS" evidence="9">
    <location>
        <begin position="114"/>
        <end position="184"/>
    </location>
</feature>
<dbReference type="RefSeq" id="WP_194027749.1">
    <property type="nucleotide sequence ID" value="NZ_JADEWZ010000002.1"/>
</dbReference>
<dbReference type="InterPro" id="IPR036097">
    <property type="entry name" value="HisK_dim/P_sf"/>
</dbReference>
<dbReference type="Pfam" id="PF02518">
    <property type="entry name" value="HATPase_c"/>
    <property type="match status" value="1"/>
</dbReference>
<dbReference type="SUPFAM" id="SSF55874">
    <property type="entry name" value="ATPase domain of HSP90 chaperone/DNA topoisomerase II/histidine kinase"/>
    <property type="match status" value="1"/>
</dbReference>
<evidence type="ECO:0000313" key="11">
    <source>
        <dbReference type="EMBL" id="MBE9114663.1"/>
    </source>
</evidence>
<dbReference type="Gene3D" id="3.30.565.10">
    <property type="entry name" value="Histidine kinase-like ATPase, C-terminal domain"/>
    <property type="match status" value="1"/>
</dbReference>
<dbReference type="InterPro" id="IPR013655">
    <property type="entry name" value="PAS_fold_3"/>
</dbReference>
<dbReference type="NCBIfam" id="TIGR00229">
    <property type="entry name" value="sensory_box"/>
    <property type="match status" value="2"/>
</dbReference>
<dbReference type="Gene3D" id="3.30.450.20">
    <property type="entry name" value="PAS domain"/>
    <property type="match status" value="2"/>
</dbReference>
<gene>
    <name evidence="11" type="ORF">IQ249_02015</name>
</gene>
<accession>A0A8J7AMN1</accession>
<dbReference type="CDD" id="cd00082">
    <property type="entry name" value="HisKA"/>
    <property type="match status" value="1"/>
</dbReference>
<dbReference type="Proteomes" id="UP000654482">
    <property type="component" value="Unassembled WGS sequence"/>
</dbReference>
<keyword evidence="4" id="KW-0808">Transferase</keyword>
<dbReference type="PROSITE" id="PS50113">
    <property type="entry name" value="PAC"/>
    <property type="match status" value="2"/>
</dbReference>
<dbReference type="EMBL" id="JADEWZ010000002">
    <property type="protein sequence ID" value="MBE9114663.1"/>
    <property type="molecule type" value="Genomic_DNA"/>
</dbReference>